<dbReference type="Proteomes" id="UP000036780">
    <property type="component" value="Unassembled WGS sequence"/>
</dbReference>
<evidence type="ECO:0008006" key="6">
    <source>
        <dbReference type="Google" id="ProtNLM"/>
    </source>
</evidence>
<accession>A0A0L0QPD4</accession>
<dbReference type="GeneID" id="66870340"/>
<gene>
    <name evidence="4" type="ORF">AFK71_19160</name>
</gene>
<proteinExistence type="predicted"/>
<keyword evidence="2" id="KW-0178">Competence</keyword>
<dbReference type="AlphaFoldDB" id="A0A0L0QPD4"/>
<dbReference type="GO" id="GO:0030420">
    <property type="term" value="P:establishment of competence for transformation"/>
    <property type="evidence" value="ECO:0007669"/>
    <property type="project" value="UniProtKB-KW"/>
</dbReference>
<comment type="subcellular location">
    <subcellularLocation>
        <location evidence="1">Cell surface</location>
    </subcellularLocation>
</comment>
<evidence type="ECO:0000256" key="2">
    <source>
        <dbReference type="ARBA" id="ARBA00023287"/>
    </source>
</evidence>
<protein>
    <recommendedName>
        <fullName evidence="6">Prepilin-type N-terminal cleavage/methylation domain-containing protein</fullName>
    </recommendedName>
</protein>
<reference evidence="5" key="1">
    <citation type="submission" date="2015-07" db="EMBL/GenBank/DDBJ databases">
        <title>Fjat-10053 dsm26.</title>
        <authorList>
            <person name="Liu B."/>
            <person name="Wang J."/>
            <person name="Zhu Y."/>
            <person name="Liu G."/>
            <person name="Chen Q."/>
            <person name="Chen Z."/>
            <person name="Lan J."/>
            <person name="Che J."/>
            <person name="Ge C."/>
            <person name="Shi H."/>
            <person name="Pan Z."/>
            <person name="Liu X."/>
        </authorList>
    </citation>
    <scope>NUCLEOTIDE SEQUENCE [LARGE SCALE GENOMIC DNA]</scope>
    <source>
        <strain evidence="5">DSM 26</strain>
    </source>
</reference>
<evidence type="ECO:0000313" key="5">
    <source>
        <dbReference type="Proteomes" id="UP000036780"/>
    </source>
</evidence>
<dbReference type="GO" id="GO:0009986">
    <property type="term" value="C:cell surface"/>
    <property type="evidence" value="ECO:0007669"/>
    <property type="project" value="UniProtKB-SubCell"/>
</dbReference>
<keyword evidence="3" id="KW-0472">Membrane</keyword>
<dbReference type="RefSeq" id="WP_050353065.1">
    <property type="nucleotide sequence ID" value="NZ_BOSN01000001.1"/>
</dbReference>
<dbReference type="Pfam" id="PF07963">
    <property type="entry name" value="N_methyl"/>
    <property type="match status" value="1"/>
</dbReference>
<dbReference type="InterPro" id="IPR012902">
    <property type="entry name" value="N_methyl_site"/>
</dbReference>
<keyword evidence="3" id="KW-1133">Transmembrane helix</keyword>
<keyword evidence="3" id="KW-0812">Transmembrane</keyword>
<keyword evidence="5" id="KW-1185">Reference proteome</keyword>
<name>A0A0L0QPD4_VIRPA</name>
<dbReference type="NCBIfam" id="TIGR02532">
    <property type="entry name" value="IV_pilin_GFxxxE"/>
    <property type="match status" value="1"/>
</dbReference>
<dbReference type="PATRIC" id="fig|1473.5.peg.2575"/>
<organism evidence="4 5">
    <name type="scientific">Virgibacillus pantothenticus</name>
    <dbReference type="NCBI Taxonomy" id="1473"/>
    <lineage>
        <taxon>Bacteria</taxon>
        <taxon>Bacillati</taxon>
        <taxon>Bacillota</taxon>
        <taxon>Bacilli</taxon>
        <taxon>Bacillales</taxon>
        <taxon>Bacillaceae</taxon>
        <taxon>Virgibacillus</taxon>
    </lineage>
</organism>
<feature type="transmembrane region" description="Helical" evidence="3">
    <location>
        <begin position="12"/>
        <end position="33"/>
    </location>
</feature>
<evidence type="ECO:0000256" key="1">
    <source>
        <dbReference type="ARBA" id="ARBA00004241"/>
    </source>
</evidence>
<evidence type="ECO:0000256" key="3">
    <source>
        <dbReference type="SAM" id="Phobius"/>
    </source>
</evidence>
<comment type="caution">
    <text evidence="4">The sequence shown here is derived from an EMBL/GenBank/DDBJ whole genome shotgun (WGS) entry which is preliminary data.</text>
</comment>
<dbReference type="EMBL" id="LGTO01000007">
    <property type="protein sequence ID" value="KNE20490.1"/>
    <property type="molecule type" value="Genomic_DNA"/>
</dbReference>
<sequence length="111" mass="12835">MKKDNGFTLVEVIIASSILFTFIIVLAPAISILHVEQKILSDRLEIAYELHDQLQPSIWEKKSPIKLYDLEVNKRTVTIEILEEKEYVKGCAYWNNAKQTNEELCFYAISS</sequence>
<evidence type="ECO:0000313" key="4">
    <source>
        <dbReference type="EMBL" id="KNE20490.1"/>
    </source>
</evidence>